<accession>A0A1T5KJX2</accession>
<dbReference type="CDD" id="cd12797">
    <property type="entry name" value="M23_peptidase"/>
    <property type="match status" value="1"/>
</dbReference>
<dbReference type="AlphaFoldDB" id="A0A1T5KJX2"/>
<feature type="transmembrane region" description="Helical" evidence="3">
    <location>
        <begin position="40"/>
        <end position="62"/>
    </location>
</feature>
<feature type="coiled-coil region" evidence="2">
    <location>
        <begin position="73"/>
        <end position="107"/>
    </location>
</feature>
<reference evidence="5 6" key="1">
    <citation type="submission" date="2017-02" db="EMBL/GenBank/DDBJ databases">
        <authorList>
            <person name="Peterson S.W."/>
        </authorList>
    </citation>
    <scope>NUCLEOTIDE SEQUENCE [LARGE SCALE GENOMIC DNA]</scope>
    <source>
        <strain evidence="5 6">M1</strain>
    </source>
</reference>
<evidence type="ECO:0000256" key="1">
    <source>
        <dbReference type="ARBA" id="ARBA00022729"/>
    </source>
</evidence>
<sequence length="322" mass="36465">MNILKKSKDMFKNISKEKFTFVIIPHSGKKTRQLKLYKPIVYLILTIFISAFIFFIISTIYLSSKKSFLVEDLHTKKDNIQNLNSIIEQQNIEIDQLKKTTQIVRNKLSQLYELENKIRNMVGLKSNNNDKHVASRSLTGIHNISVNDLYDFTDLTDSNSINAITNLIESEKQEYNILIGEVEKQLKYLESKPNKWPVIGKIASKFGYRRHPISNRIDFHKGLDIANNSGTNIVAAGKGVVTYSGWNGGYGKMVIIAHGYGYKSVYAHNSSNLVKVGDKVEKGQVIAKIGSTGNSTGPHVHFEIRYNGKQIDPMKVLENLNN</sequence>
<evidence type="ECO:0000256" key="3">
    <source>
        <dbReference type="SAM" id="Phobius"/>
    </source>
</evidence>
<keyword evidence="5" id="KW-0378">Hydrolase</keyword>
<keyword evidence="3" id="KW-0812">Transmembrane</keyword>
<dbReference type="InterPro" id="IPR050570">
    <property type="entry name" value="Cell_wall_metabolism_enzyme"/>
</dbReference>
<proteinExistence type="predicted"/>
<keyword evidence="1" id="KW-0732">Signal</keyword>
<dbReference type="SUPFAM" id="SSF51261">
    <property type="entry name" value="Duplicated hybrid motif"/>
    <property type="match status" value="1"/>
</dbReference>
<evidence type="ECO:0000313" key="5">
    <source>
        <dbReference type="EMBL" id="SKC63941.1"/>
    </source>
</evidence>
<keyword evidence="3" id="KW-1133">Transmembrane helix</keyword>
<dbReference type="OrthoDB" id="9809488at2"/>
<dbReference type="InterPro" id="IPR016047">
    <property type="entry name" value="M23ase_b-sheet_dom"/>
</dbReference>
<dbReference type="FunFam" id="2.70.70.10:FF:000006">
    <property type="entry name" value="M23 family peptidase"/>
    <property type="match status" value="1"/>
</dbReference>
<evidence type="ECO:0000259" key="4">
    <source>
        <dbReference type="Pfam" id="PF01551"/>
    </source>
</evidence>
<dbReference type="Pfam" id="PF01551">
    <property type="entry name" value="Peptidase_M23"/>
    <property type="match status" value="1"/>
</dbReference>
<dbReference type="InterPro" id="IPR011055">
    <property type="entry name" value="Dup_hybrid_motif"/>
</dbReference>
<keyword evidence="3" id="KW-0472">Membrane</keyword>
<feature type="domain" description="M23ase beta-sheet core" evidence="4">
    <location>
        <begin position="219"/>
        <end position="313"/>
    </location>
</feature>
<name>A0A1T5KJX2_9FIRM</name>
<dbReference type="RefSeq" id="WP_079491115.1">
    <property type="nucleotide sequence ID" value="NZ_FUZT01000004.1"/>
</dbReference>
<organism evidence="5 6">
    <name type="scientific">Maledivibacter halophilus</name>
    <dbReference type="NCBI Taxonomy" id="36842"/>
    <lineage>
        <taxon>Bacteria</taxon>
        <taxon>Bacillati</taxon>
        <taxon>Bacillota</taxon>
        <taxon>Clostridia</taxon>
        <taxon>Peptostreptococcales</taxon>
        <taxon>Caminicellaceae</taxon>
        <taxon>Maledivibacter</taxon>
    </lineage>
</organism>
<dbReference type="GO" id="GO:0004222">
    <property type="term" value="F:metalloendopeptidase activity"/>
    <property type="evidence" value="ECO:0007669"/>
    <property type="project" value="TreeGrafter"/>
</dbReference>
<dbReference type="PANTHER" id="PTHR21666">
    <property type="entry name" value="PEPTIDASE-RELATED"/>
    <property type="match status" value="1"/>
</dbReference>
<protein>
    <submittedName>
        <fullName evidence="5">Murein DD-endopeptidase MepM and murein hydrolase activator NlpD, contain LysM domain</fullName>
    </submittedName>
</protein>
<dbReference type="Proteomes" id="UP000190285">
    <property type="component" value="Unassembled WGS sequence"/>
</dbReference>
<dbReference type="EMBL" id="FUZT01000004">
    <property type="protein sequence ID" value="SKC63941.1"/>
    <property type="molecule type" value="Genomic_DNA"/>
</dbReference>
<evidence type="ECO:0000256" key="2">
    <source>
        <dbReference type="SAM" id="Coils"/>
    </source>
</evidence>
<evidence type="ECO:0000313" key="6">
    <source>
        <dbReference type="Proteomes" id="UP000190285"/>
    </source>
</evidence>
<dbReference type="PANTHER" id="PTHR21666:SF289">
    <property type="entry name" value="L-ALA--D-GLU ENDOPEPTIDASE"/>
    <property type="match status" value="1"/>
</dbReference>
<keyword evidence="6" id="KW-1185">Reference proteome</keyword>
<dbReference type="Gene3D" id="2.70.70.10">
    <property type="entry name" value="Glucose Permease (Domain IIA)"/>
    <property type="match status" value="1"/>
</dbReference>
<dbReference type="STRING" id="36842.SAMN02194393_01883"/>
<keyword evidence="2" id="KW-0175">Coiled coil</keyword>
<gene>
    <name evidence="5" type="ORF">SAMN02194393_01883</name>
</gene>